<dbReference type="InterPro" id="IPR011006">
    <property type="entry name" value="CheY-like_superfamily"/>
</dbReference>
<dbReference type="SUPFAM" id="SSF46894">
    <property type="entry name" value="C-terminal effector domain of the bipartite response regulators"/>
    <property type="match status" value="1"/>
</dbReference>
<dbReference type="RefSeq" id="WP_377825200.1">
    <property type="nucleotide sequence ID" value="NZ_JBHSWJ010000002.1"/>
</dbReference>
<keyword evidence="4" id="KW-0804">Transcription</keyword>
<dbReference type="InterPro" id="IPR016032">
    <property type="entry name" value="Sig_transdc_resp-reg_C-effctor"/>
</dbReference>
<feature type="domain" description="Response regulatory" evidence="7">
    <location>
        <begin position="7"/>
        <end position="121"/>
    </location>
</feature>
<dbReference type="PANTHER" id="PTHR48111:SF4">
    <property type="entry name" value="DNA-BINDING DUAL TRANSCRIPTIONAL REGULATOR OMPR"/>
    <property type="match status" value="1"/>
</dbReference>
<feature type="domain" description="OmpR/PhoB-type" evidence="8">
    <location>
        <begin position="131"/>
        <end position="226"/>
    </location>
</feature>
<dbReference type="InterPro" id="IPR001867">
    <property type="entry name" value="OmpR/PhoB-type_DNA-bd"/>
</dbReference>
<dbReference type="SMART" id="SM00448">
    <property type="entry name" value="REC"/>
    <property type="match status" value="1"/>
</dbReference>
<keyword evidence="3 6" id="KW-0238">DNA-binding</keyword>
<evidence type="ECO:0000256" key="3">
    <source>
        <dbReference type="ARBA" id="ARBA00023125"/>
    </source>
</evidence>
<feature type="modified residue" description="4-aspartylphosphate" evidence="5">
    <location>
        <position position="56"/>
    </location>
</feature>
<evidence type="ECO:0000259" key="7">
    <source>
        <dbReference type="PROSITE" id="PS50110"/>
    </source>
</evidence>
<evidence type="ECO:0000313" key="9">
    <source>
        <dbReference type="EMBL" id="MFC6715825.1"/>
    </source>
</evidence>
<evidence type="ECO:0000259" key="8">
    <source>
        <dbReference type="PROSITE" id="PS51755"/>
    </source>
</evidence>
<evidence type="ECO:0000256" key="2">
    <source>
        <dbReference type="ARBA" id="ARBA00023015"/>
    </source>
</evidence>
<dbReference type="Pfam" id="PF00072">
    <property type="entry name" value="Response_reg"/>
    <property type="match status" value="1"/>
</dbReference>
<sequence>MSERRKLVVVAEDEPAIGDIIRRYLERDGYQVQLVVDGLAALHAAQTRAPAALVLDIGLPGMDGIEVCRRLRSDGDWVPVLFVSARDDEVDRILGIELGGDDYLTKPFSPRELVARLGGILRRAGRPEQRSRVLSVGSVHLDDSSRRTYVGEDEIDLTATEFDLLRCLMEHPGQVFTRSQLLRQVWGYDSDAVSRTVDVHIAALRSKLGAAPILRTVRGVGYAAQEASR</sequence>
<feature type="DNA-binding region" description="OmpR/PhoB-type" evidence="6">
    <location>
        <begin position="131"/>
        <end position="226"/>
    </location>
</feature>
<evidence type="ECO:0000256" key="4">
    <source>
        <dbReference type="ARBA" id="ARBA00023163"/>
    </source>
</evidence>
<keyword evidence="10" id="KW-1185">Reference proteome</keyword>
<dbReference type="InterPro" id="IPR039420">
    <property type="entry name" value="WalR-like"/>
</dbReference>
<protein>
    <submittedName>
        <fullName evidence="9">Response regulator transcription factor</fullName>
    </submittedName>
</protein>
<dbReference type="PROSITE" id="PS51755">
    <property type="entry name" value="OMPR_PHOB"/>
    <property type="match status" value="1"/>
</dbReference>
<accession>A0ABW2AY21</accession>
<name>A0ABW2AY21_9MICO</name>
<dbReference type="Gene3D" id="3.40.50.2300">
    <property type="match status" value="1"/>
</dbReference>
<evidence type="ECO:0000256" key="1">
    <source>
        <dbReference type="ARBA" id="ARBA00022553"/>
    </source>
</evidence>
<comment type="caution">
    <text evidence="9">The sequence shown here is derived from an EMBL/GenBank/DDBJ whole genome shotgun (WGS) entry which is preliminary data.</text>
</comment>
<dbReference type="CDD" id="cd17574">
    <property type="entry name" value="REC_OmpR"/>
    <property type="match status" value="1"/>
</dbReference>
<dbReference type="Gene3D" id="1.10.10.10">
    <property type="entry name" value="Winged helix-like DNA-binding domain superfamily/Winged helix DNA-binding domain"/>
    <property type="match status" value="1"/>
</dbReference>
<reference evidence="10" key="1">
    <citation type="journal article" date="2019" name="Int. J. Syst. Evol. Microbiol.">
        <title>The Global Catalogue of Microorganisms (GCM) 10K type strain sequencing project: providing services to taxonomists for standard genome sequencing and annotation.</title>
        <authorList>
            <consortium name="The Broad Institute Genomics Platform"/>
            <consortium name="The Broad Institute Genome Sequencing Center for Infectious Disease"/>
            <person name="Wu L."/>
            <person name="Ma J."/>
        </authorList>
    </citation>
    <scope>NUCLEOTIDE SEQUENCE [LARGE SCALE GENOMIC DNA]</scope>
    <source>
        <strain evidence="10">NBRC 106593</strain>
    </source>
</reference>
<dbReference type="EMBL" id="JBHSWJ010000002">
    <property type="protein sequence ID" value="MFC6715825.1"/>
    <property type="molecule type" value="Genomic_DNA"/>
</dbReference>
<dbReference type="CDD" id="cd00383">
    <property type="entry name" value="trans_reg_C"/>
    <property type="match status" value="1"/>
</dbReference>
<dbReference type="Pfam" id="PF00486">
    <property type="entry name" value="Trans_reg_C"/>
    <property type="match status" value="1"/>
</dbReference>
<dbReference type="SUPFAM" id="SSF52172">
    <property type="entry name" value="CheY-like"/>
    <property type="match status" value="1"/>
</dbReference>
<keyword evidence="1 5" id="KW-0597">Phosphoprotein</keyword>
<dbReference type="InterPro" id="IPR001789">
    <property type="entry name" value="Sig_transdc_resp-reg_receiver"/>
</dbReference>
<dbReference type="PANTHER" id="PTHR48111">
    <property type="entry name" value="REGULATOR OF RPOS"/>
    <property type="match status" value="1"/>
</dbReference>
<evidence type="ECO:0000313" key="10">
    <source>
        <dbReference type="Proteomes" id="UP001596356"/>
    </source>
</evidence>
<evidence type="ECO:0000256" key="5">
    <source>
        <dbReference type="PROSITE-ProRule" id="PRU00169"/>
    </source>
</evidence>
<gene>
    <name evidence="9" type="ORF">ACFQBT_19125</name>
</gene>
<dbReference type="PROSITE" id="PS50110">
    <property type="entry name" value="RESPONSE_REGULATORY"/>
    <property type="match status" value="1"/>
</dbReference>
<dbReference type="Gene3D" id="6.10.250.690">
    <property type="match status" value="1"/>
</dbReference>
<keyword evidence="2" id="KW-0805">Transcription regulation</keyword>
<dbReference type="Proteomes" id="UP001596356">
    <property type="component" value="Unassembled WGS sequence"/>
</dbReference>
<dbReference type="InterPro" id="IPR036388">
    <property type="entry name" value="WH-like_DNA-bd_sf"/>
</dbReference>
<proteinExistence type="predicted"/>
<organism evidence="9 10">
    <name type="scientific">Branchiibius cervicis</name>
    <dbReference type="NCBI Taxonomy" id="908252"/>
    <lineage>
        <taxon>Bacteria</taxon>
        <taxon>Bacillati</taxon>
        <taxon>Actinomycetota</taxon>
        <taxon>Actinomycetes</taxon>
        <taxon>Micrococcales</taxon>
        <taxon>Dermacoccaceae</taxon>
        <taxon>Branchiibius</taxon>
    </lineage>
</organism>
<evidence type="ECO:0000256" key="6">
    <source>
        <dbReference type="PROSITE-ProRule" id="PRU01091"/>
    </source>
</evidence>
<dbReference type="SMART" id="SM00862">
    <property type="entry name" value="Trans_reg_C"/>
    <property type="match status" value="1"/>
</dbReference>